<protein>
    <submittedName>
        <fullName evidence="1">GyrI-like domain-containing protein</fullName>
    </submittedName>
</protein>
<evidence type="ECO:0000313" key="1">
    <source>
        <dbReference type="EMBL" id="MBB2183374.1"/>
    </source>
</evidence>
<sequence length="255" mass="29327">MINNGINHISALPLLYEKMEKQLVTDSYDNREVTYERLSALTDLVSTPLDLTIVDLPSMRMLSSIRKDTGISDVNRFWDWLGSNKIPYGTPGSHTLFEYQDDNAQTVIIQKIDNELFNDSPYRDYVLEGGLFAVGGIYADDDIPSFHQRMIKTFDDNSYYEVDYRHDGGLRHESLIETVISTDSRRDKVNVLLPVKKRQPIAEQYDPGEQILDITLEELEQANPVLYECPIPLNEITPINYPHYKILETGEAEYI</sequence>
<comment type="caution">
    <text evidence="1">The sequence shown here is derived from an EMBL/GenBank/DDBJ whole genome shotgun (WGS) entry which is preliminary data.</text>
</comment>
<gene>
    <name evidence="1" type="ORF">H0486_10840</name>
</gene>
<dbReference type="AlphaFoldDB" id="A0A839K0X3"/>
<evidence type="ECO:0000313" key="2">
    <source>
        <dbReference type="Proteomes" id="UP000574276"/>
    </source>
</evidence>
<keyword evidence="2" id="KW-1185">Reference proteome</keyword>
<dbReference type="Proteomes" id="UP000574276">
    <property type="component" value="Unassembled WGS sequence"/>
</dbReference>
<dbReference type="RefSeq" id="WP_228353034.1">
    <property type="nucleotide sequence ID" value="NZ_JACEGA010000001.1"/>
</dbReference>
<name>A0A839K0X3_9FIRM</name>
<organism evidence="1 2">
    <name type="scientific">Variimorphobacter saccharofermentans</name>
    <dbReference type="NCBI Taxonomy" id="2755051"/>
    <lineage>
        <taxon>Bacteria</taxon>
        <taxon>Bacillati</taxon>
        <taxon>Bacillota</taxon>
        <taxon>Clostridia</taxon>
        <taxon>Lachnospirales</taxon>
        <taxon>Lachnospiraceae</taxon>
        <taxon>Variimorphobacter</taxon>
    </lineage>
</organism>
<dbReference type="EMBL" id="JACEGA010000001">
    <property type="protein sequence ID" value="MBB2183374.1"/>
    <property type="molecule type" value="Genomic_DNA"/>
</dbReference>
<reference evidence="1 2" key="1">
    <citation type="submission" date="2020-07" db="EMBL/GenBank/DDBJ databases">
        <title>Characterization and genome sequencing of isolate MD1, a novel member within the family Lachnospiraceae.</title>
        <authorList>
            <person name="Rettenmaier R."/>
            <person name="Di Bello L."/>
            <person name="Zinser C."/>
            <person name="Scheitz K."/>
            <person name="Liebl W."/>
            <person name="Zverlov V."/>
        </authorList>
    </citation>
    <scope>NUCLEOTIDE SEQUENCE [LARGE SCALE GENOMIC DNA]</scope>
    <source>
        <strain evidence="1 2">MD1</strain>
    </source>
</reference>
<proteinExistence type="predicted"/>
<accession>A0A839K0X3</accession>